<proteinExistence type="predicted"/>
<evidence type="ECO:0000313" key="4">
    <source>
        <dbReference type="Proteomes" id="UP000789405"/>
    </source>
</evidence>
<dbReference type="Proteomes" id="UP000789405">
    <property type="component" value="Unassembled WGS sequence"/>
</dbReference>
<protein>
    <submittedName>
        <fullName evidence="3">13183_t:CDS:1</fullName>
    </submittedName>
</protein>
<evidence type="ECO:0000256" key="2">
    <source>
        <dbReference type="SAM" id="SignalP"/>
    </source>
</evidence>
<feature type="transmembrane region" description="Helical" evidence="1">
    <location>
        <begin position="776"/>
        <end position="799"/>
    </location>
</feature>
<keyword evidence="1" id="KW-1133">Transmembrane helix</keyword>
<organism evidence="3 4">
    <name type="scientific">Dentiscutata erythropus</name>
    <dbReference type="NCBI Taxonomy" id="1348616"/>
    <lineage>
        <taxon>Eukaryota</taxon>
        <taxon>Fungi</taxon>
        <taxon>Fungi incertae sedis</taxon>
        <taxon>Mucoromycota</taxon>
        <taxon>Glomeromycotina</taxon>
        <taxon>Glomeromycetes</taxon>
        <taxon>Diversisporales</taxon>
        <taxon>Gigasporaceae</taxon>
        <taxon>Dentiscutata</taxon>
    </lineage>
</organism>
<keyword evidence="4" id="KW-1185">Reference proteome</keyword>
<feature type="transmembrane region" description="Helical" evidence="1">
    <location>
        <begin position="857"/>
        <end position="880"/>
    </location>
</feature>
<evidence type="ECO:0000313" key="3">
    <source>
        <dbReference type="EMBL" id="CAG8468936.1"/>
    </source>
</evidence>
<feature type="transmembrane region" description="Helical" evidence="1">
    <location>
        <begin position="748"/>
        <end position="769"/>
    </location>
</feature>
<feature type="chain" id="PRO_5040339977" evidence="2">
    <location>
        <begin position="26"/>
        <end position="946"/>
    </location>
</feature>
<keyword evidence="2" id="KW-0732">Signal</keyword>
<name>A0A9N8VWM1_9GLOM</name>
<comment type="caution">
    <text evidence="3">The sequence shown here is derived from an EMBL/GenBank/DDBJ whole genome shotgun (WGS) entry which is preliminary data.</text>
</comment>
<dbReference type="EMBL" id="CAJVPY010000376">
    <property type="protein sequence ID" value="CAG8468936.1"/>
    <property type="molecule type" value="Genomic_DNA"/>
</dbReference>
<feature type="signal peptide" evidence="2">
    <location>
        <begin position="1"/>
        <end position="25"/>
    </location>
</feature>
<feature type="transmembrane region" description="Helical" evidence="1">
    <location>
        <begin position="892"/>
        <end position="915"/>
    </location>
</feature>
<dbReference type="AlphaFoldDB" id="A0A9N8VWM1"/>
<evidence type="ECO:0000256" key="1">
    <source>
        <dbReference type="SAM" id="Phobius"/>
    </source>
</evidence>
<feature type="transmembrane region" description="Helical" evidence="1">
    <location>
        <begin position="819"/>
        <end position="836"/>
    </location>
</feature>
<keyword evidence="1" id="KW-0812">Transmembrane</keyword>
<dbReference type="OrthoDB" id="2420894at2759"/>
<reference evidence="3" key="1">
    <citation type="submission" date="2021-06" db="EMBL/GenBank/DDBJ databases">
        <authorList>
            <person name="Kallberg Y."/>
            <person name="Tangrot J."/>
            <person name="Rosling A."/>
        </authorList>
    </citation>
    <scope>NUCLEOTIDE SEQUENCE</scope>
    <source>
        <strain evidence="3">MA453B</strain>
    </source>
</reference>
<accession>A0A9N8VWM1</accession>
<gene>
    <name evidence="3" type="ORF">DERYTH_LOCUS1361</name>
</gene>
<sequence>MKSLSCNLVFLIINFLLIFLPTGFTQTIQYSYFNYKESPSPYNNLTGVQPHIIEIKHYNDNPSTAVVRVARTNYFVNSYCFEQRLLLRVIQANGSVIEINYNATEIQDIQDINYCYVVNDSNFPLNYYPLFDQYILVTYTHATNTSDITTYTDRGMVIDWSGTFVSGSNLDFGPSYLFQGTIWYPDEYIVNNITPKKGFLRLSATNVNGIDSARWAQYQYNGNGIFSLLQTDTVQSVGLTLTSFQITVFATLDGGYAIAYANTTSSQTYNSTLATKFVANGGIYALFVGYNQTKTPQRMILFELTTPNLTFTHLYCSVDYVYIGHSCIAYVTQTQTQTIQNVTTTVITTTTTPTGAAPTVVAVTTTISAPPTTTTSTENFYVKIRFLSSGSVLSLDPIFPPNNGSLTQVRTLPLGGYALINRGYSGSNINFAFDLYNESDSLSNYTFPMHPFTSNFDGAFDILQDNTMLVALNESTTSWQLLSIKLPPLSPYNDNGYGNLHVGATYPKKGLGGLELNFNNISITYQDSIALSTGNLYIYQKIDEVNSTLRQIINAASCDVSKGCTVLDKSINLKVLDCTFNNPSAQYYIEVDNDFIKSSEYNEPMLGIDPHLWNFSTTDQTSYTQRAGEIYAVLRLTNNGTQYFAANLSSTDKQNFFNTLIKELTTMIPTEKERLDTDYHYQYDTSDSSKIIVSFTIHEAKGNNKLITTDIRNNLDQLIKNKQYTVISTGTTTQYLDDTYGVHQSQNFAILTLGLTMFRFITVTVFVFANSQAIPVLWAPSVVFLVVPVAFNLILAFAILFTERERHFVKWFARNGRVAVSFALLSGANIDTLLILRSRVMGLNMFDAPFTDRSLKTIFWGACIAVFLADIPQFIIQIIYLLSSVLFDVVPIFGVIASGLSIIASVASKFFFIFYGAHSPYLKRFLEDTETMEIEKVDATNVTDGK</sequence>
<keyword evidence="1" id="KW-0472">Membrane</keyword>